<dbReference type="OrthoDB" id="196131at2759"/>
<evidence type="ECO:0000313" key="12">
    <source>
        <dbReference type="Proteomes" id="UP000580250"/>
    </source>
</evidence>
<feature type="short sequence motif" description="Q motif" evidence="6">
    <location>
        <begin position="102"/>
        <end position="130"/>
    </location>
</feature>
<evidence type="ECO:0000256" key="4">
    <source>
        <dbReference type="ARBA" id="ARBA00022840"/>
    </source>
</evidence>
<keyword evidence="2 7" id="KW-0378">Hydrolase</keyword>
<evidence type="ECO:0000313" key="11">
    <source>
        <dbReference type="EMBL" id="CAD2166871.1"/>
    </source>
</evidence>
<dbReference type="AlphaFoldDB" id="A0A6V7UWQ1"/>
<dbReference type="GO" id="GO:0016787">
    <property type="term" value="F:hydrolase activity"/>
    <property type="evidence" value="ECO:0007669"/>
    <property type="project" value="UniProtKB-KW"/>
</dbReference>
<comment type="caution">
    <text evidence="11">The sequence shown here is derived from an EMBL/GenBank/DDBJ whole genome shotgun (WGS) entry which is preliminary data.</text>
</comment>
<protein>
    <recommendedName>
        <fullName evidence="7">ATP-dependent RNA helicase</fullName>
        <ecNumber evidence="7">3.6.4.13</ecNumber>
    </recommendedName>
</protein>
<dbReference type="Pfam" id="PF00271">
    <property type="entry name" value="Helicase_C"/>
    <property type="match status" value="1"/>
</dbReference>
<comment type="domain">
    <text evidence="7">The Q motif is unique to and characteristic of the DEAD box family of RNA helicases and controls ATP binding and hydrolysis.</text>
</comment>
<feature type="domain" description="DEAD-box RNA helicase Q" evidence="10">
    <location>
        <begin position="102"/>
        <end position="130"/>
    </location>
</feature>
<keyword evidence="1 7" id="KW-0547">Nucleotide-binding</keyword>
<dbReference type="SMART" id="SM00490">
    <property type="entry name" value="HELICc"/>
    <property type="match status" value="1"/>
</dbReference>
<organism evidence="11 12">
    <name type="scientific">Meloidogyne enterolobii</name>
    <name type="common">Root-knot nematode worm</name>
    <name type="synonym">Meloidogyne mayaguensis</name>
    <dbReference type="NCBI Taxonomy" id="390850"/>
    <lineage>
        <taxon>Eukaryota</taxon>
        <taxon>Metazoa</taxon>
        <taxon>Ecdysozoa</taxon>
        <taxon>Nematoda</taxon>
        <taxon>Chromadorea</taxon>
        <taxon>Rhabditida</taxon>
        <taxon>Tylenchina</taxon>
        <taxon>Tylenchomorpha</taxon>
        <taxon>Tylenchoidea</taxon>
        <taxon>Meloidogynidae</taxon>
        <taxon>Meloidogyninae</taxon>
        <taxon>Meloidogyne</taxon>
    </lineage>
</organism>
<evidence type="ECO:0000256" key="3">
    <source>
        <dbReference type="ARBA" id="ARBA00022806"/>
    </source>
</evidence>
<dbReference type="GO" id="GO:0003723">
    <property type="term" value="F:RNA binding"/>
    <property type="evidence" value="ECO:0007669"/>
    <property type="project" value="UniProtKB-UniRule"/>
</dbReference>
<dbReference type="CDD" id="cd18787">
    <property type="entry name" value="SF2_C_DEAD"/>
    <property type="match status" value="1"/>
</dbReference>
<dbReference type="Gene3D" id="3.40.50.300">
    <property type="entry name" value="P-loop containing nucleotide triphosphate hydrolases"/>
    <property type="match status" value="2"/>
</dbReference>
<dbReference type="PROSITE" id="PS51192">
    <property type="entry name" value="HELICASE_ATP_BIND_1"/>
    <property type="match status" value="1"/>
</dbReference>
<feature type="domain" description="Helicase ATP-binding" evidence="8">
    <location>
        <begin position="136"/>
        <end position="327"/>
    </location>
</feature>
<dbReference type="InterPro" id="IPR001650">
    <property type="entry name" value="Helicase_C-like"/>
</dbReference>
<evidence type="ECO:0000256" key="7">
    <source>
        <dbReference type="RuleBase" id="RU365068"/>
    </source>
</evidence>
<evidence type="ECO:0000259" key="10">
    <source>
        <dbReference type="PROSITE" id="PS51195"/>
    </source>
</evidence>
<dbReference type="InterPro" id="IPR014014">
    <property type="entry name" value="RNA_helicase_DEAD_Q_motif"/>
</dbReference>
<dbReference type="GO" id="GO:0003724">
    <property type="term" value="F:RNA helicase activity"/>
    <property type="evidence" value="ECO:0007669"/>
    <property type="project" value="UniProtKB-EC"/>
</dbReference>
<accession>A0A6V7UWQ1</accession>
<gene>
    <name evidence="11" type="ORF">MENT_LOCUS18176</name>
</gene>
<dbReference type="InterPro" id="IPR027417">
    <property type="entry name" value="P-loop_NTPase"/>
</dbReference>
<sequence>MKKSKERCENERKICVNEFDRIIALNVALNPLCRFKSYWNPQDNERKKYLESVGTWTEQGMKSKSEKQLFEFNEKEVDAIYFDDANLIDVEIDKEIKPIEKFSDLKLDLDPWLKDNMDLCNFKRPTPIQKYVLPALIRENKSFDLIGVAETGSGKTAAFLIPLINHLLKFGKENGGLNYVETGEHNKLHYTPSALILSPTMELTIQLYREVLKLTYRTPIVPAYVHGGKGNYDTQFEALKAGCHILIATPLRLLEMMVNKDIFMIKCNFLVIDEIDQMLDNGFIPQIRKIEGKLPDKIQRITVMFSATFEEKLKQLASSFLRDNYIKVKITRNIPPYLKHQVLWVDDFDKDEKLKELLNELLKEQRNKIIVFANTKDRCNRIAGFLGNENFKVLLVHGNLSAVERLKNLRKFVEGKEIKILIASDVLSRGTDIKDITHVINYDSPEKLTTYIHRVGRTARMGKKGKRKLYLWANRIQKYWSIDFGTYSRQLAGIIIN</sequence>
<keyword evidence="4 7" id="KW-0067">ATP-binding</keyword>
<comment type="catalytic activity">
    <reaction evidence="7">
        <text>ATP + H2O = ADP + phosphate + H(+)</text>
        <dbReference type="Rhea" id="RHEA:13065"/>
        <dbReference type="ChEBI" id="CHEBI:15377"/>
        <dbReference type="ChEBI" id="CHEBI:15378"/>
        <dbReference type="ChEBI" id="CHEBI:30616"/>
        <dbReference type="ChEBI" id="CHEBI:43474"/>
        <dbReference type="ChEBI" id="CHEBI:456216"/>
        <dbReference type="EC" id="3.6.4.13"/>
    </reaction>
</comment>
<dbReference type="Pfam" id="PF00270">
    <property type="entry name" value="DEAD"/>
    <property type="match status" value="1"/>
</dbReference>
<dbReference type="PROSITE" id="PS51194">
    <property type="entry name" value="HELICASE_CTER"/>
    <property type="match status" value="1"/>
</dbReference>
<dbReference type="InterPro" id="IPR014001">
    <property type="entry name" value="Helicase_ATP-bd"/>
</dbReference>
<dbReference type="SUPFAM" id="SSF52540">
    <property type="entry name" value="P-loop containing nucleoside triphosphate hydrolases"/>
    <property type="match status" value="2"/>
</dbReference>
<keyword evidence="5 7" id="KW-0694">RNA-binding</keyword>
<evidence type="ECO:0000256" key="2">
    <source>
        <dbReference type="ARBA" id="ARBA00022801"/>
    </source>
</evidence>
<dbReference type="PROSITE" id="PS51195">
    <property type="entry name" value="Q_MOTIF"/>
    <property type="match status" value="1"/>
</dbReference>
<dbReference type="Proteomes" id="UP000580250">
    <property type="component" value="Unassembled WGS sequence"/>
</dbReference>
<evidence type="ECO:0000256" key="1">
    <source>
        <dbReference type="ARBA" id="ARBA00022741"/>
    </source>
</evidence>
<keyword evidence="3 7" id="KW-0347">Helicase</keyword>
<comment type="function">
    <text evidence="7">RNA helicase.</text>
</comment>
<dbReference type="GO" id="GO:0005524">
    <property type="term" value="F:ATP binding"/>
    <property type="evidence" value="ECO:0007669"/>
    <property type="project" value="UniProtKB-UniRule"/>
</dbReference>
<dbReference type="EMBL" id="CAJEWN010000121">
    <property type="protein sequence ID" value="CAD2166871.1"/>
    <property type="molecule type" value="Genomic_DNA"/>
</dbReference>
<comment type="similarity">
    <text evidence="7">Belongs to the DEAD box helicase family.</text>
</comment>
<dbReference type="InterPro" id="IPR011545">
    <property type="entry name" value="DEAD/DEAH_box_helicase_dom"/>
</dbReference>
<name>A0A6V7UWQ1_MELEN</name>
<proteinExistence type="inferred from homology"/>
<evidence type="ECO:0000259" key="8">
    <source>
        <dbReference type="PROSITE" id="PS51192"/>
    </source>
</evidence>
<evidence type="ECO:0000256" key="6">
    <source>
        <dbReference type="PROSITE-ProRule" id="PRU00552"/>
    </source>
</evidence>
<dbReference type="EC" id="3.6.4.13" evidence="7"/>
<evidence type="ECO:0000259" key="9">
    <source>
        <dbReference type="PROSITE" id="PS51194"/>
    </source>
</evidence>
<dbReference type="SMART" id="SM00487">
    <property type="entry name" value="DEXDc"/>
    <property type="match status" value="1"/>
</dbReference>
<reference evidence="11 12" key="1">
    <citation type="submission" date="2020-08" db="EMBL/GenBank/DDBJ databases">
        <authorList>
            <person name="Koutsovoulos G."/>
            <person name="Danchin GJ E."/>
        </authorList>
    </citation>
    <scope>NUCLEOTIDE SEQUENCE [LARGE SCALE GENOMIC DNA]</scope>
</reference>
<dbReference type="PANTHER" id="PTHR24031">
    <property type="entry name" value="RNA HELICASE"/>
    <property type="match status" value="1"/>
</dbReference>
<feature type="domain" description="Helicase C-terminal" evidence="9">
    <location>
        <begin position="353"/>
        <end position="497"/>
    </location>
</feature>
<evidence type="ECO:0000256" key="5">
    <source>
        <dbReference type="ARBA" id="ARBA00022884"/>
    </source>
</evidence>